<reference evidence="12 13" key="1">
    <citation type="submission" date="2019-10" db="EMBL/GenBank/DDBJ databases">
        <title>Rubrobacter sp nov SCSIO 52915 isolated from a deep-sea sediment in the South China Sea.</title>
        <authorList>
            <person name="Chen R.W."/>
        </authorList>
    </citation>
    <scope>NUCLEOTIDE SEQUENCE [LARGE SCALE GENOMIC DNA]</scope>
    <source>
        <strain evidence="12 13">SCSIO 52915</strain>
    </source>
</reference>
<evidence type="ECO:0000313" key="13">
    <source>
        <dbReference type="Proteomes" id="UP000502706"/>
    </source>
</evidence>
<dbReference type="CDD" id="cd00413">
    <property type="entry name" value="Glyco_hydrolase_16"/>
    <property type="match status" value="1"/>
</dbReference>
<dbReference type="InterPro" id="IPR044791">
    <property type="entry name" value="Beta-glucanase/XTH"/>
</dbReference>
<keyword evidence="13" id="KW-1185">Reference proteome</keyword>
<feature type="active site" description="Proton donor" evidence="9">
    <location>
        <position position="121"/>
    </location>
</feature>
<dbReference type="PRINTS" id="PR00737">
    <property type="entry name" value="GLHYDRLASE16"/>
</dbReference>
<protein>
    <recommendedName>
        <fullName evidence="3">Beta-glucanase</fullName>
        <ecNumber evidence="2">3.2.1.73</ecNumber>
    </recommendedName>
    <alternativeName>
        <fullName evidence="8">1,3-1,4-beta-D-glucan 4-glucanohydrolase</fullName>
    </alternativeName>
    <alternativeName>
        <fullName evidence="7">Endo-beta-1,3-1,4 glucanase</fullName>
    </alternativeName>
    <alternativeName>
        <fullName evidence="6">Lichenase</fullName>
    </alternativeName>
</protein>
<evidence type="ECO:0000256" key="8">
    <source>
        <dbReference type="ARBA" id="ARBA00031665"/>
    </source>
</evidence>
<feature type="domain" description="GH16" evidence="11">
    <location>
        <begin position="10"/>
        <end position="222"/>
    </location>
</feature>
<accession>A0A6G8PZU2</accession>
<keyword evidence="5" id="KW-0326">Glycosidase</keyword>
<dbReference type="PROSITE" id="PS51762">
    <property type="entry name" value="GH16_2"/>
    <property type="match status" value="1"/>
</dbReference>
<dbReference type="KEGG" id="rmar:GBA65_15565"/>
<gene>
    <name evidence="12" type="ORF">GBA65_15565</name>
</gene>
<feature type="chain" id="PRO_5026046268" description="Beta-glucanase" evidence="10">
    <location>
        <begin position="22"/>
        <end position="222"/>
    </location>
</feature>
<evidence type="ECO:0000256" key="1">
    <source>
        <dbReference type="ARBA" id="ARBA00000481"/>
    </source>
</evidence>
<dbReference type="RefSeq" id="WP_166397386.1">
    <property type="nucleotide sequence ID" value="NZ_CP045121.1"/>
</dbReference>
<dbReference type="Proteomes" id="UP000502706">
    <property type="component" value="Chromosome"/>
</dbReference>
<dbReference type="GO" id="GO:0042972">
    <property type="term" value="F:licheninase activity"/>
    <property type="evidence" value="ECO:0007669"/>
    <property type="project" value="UniProtKB-EC"/>
</dbReference>
<evidence type="ECO:0000256" key="9">
    <source>
        <dbReference type="PIRSR" id="PIRSR608264-1"/>
    </source>
</evidence>
<dbReference type="Pfam" id="PF00722">
    <property type="entry name" value="Glyco_hydro_16"/>
    <property type="match status" value="1"/>
</dbReference>
<evidence type="ECO:0000259" key="11">
    <source>
        <dbReference type="PROSITE" id="PS51762"/>
    </source>
</evidence>
<dbReference type="EC" id="3.2.1.73" evidence="2"/>
<evidence type="ECO:0000256" key="3">
    <source>
        <dbReference type="ARBA" id="ARBA00014569"/>
    </source>
</evidence>
<sequence length="222" mass="24922">MRRVLLVLFVSLLGATMMAGAARAGALDFTDDFDTFDETRWKKGSHNLGRSRLDPANVDVSAGNLRLKLPARTTNGGEIASNSLYGYGSYTARMKLPNAPSSITGFFLYEPPDYASEIDIEIFNDTSRRIMFSSYANGSQTHTQTLSLPFDPTTGFHDYRFDYAPGSLRFYADGVLMKEWTDGLPQTSMRLYANAWFPTWLDGRKPTKDKFVLVDSIKHLQQ</sequence>
<evidence type="ECO:0000256" key="7">
    <source>
        <dbReference type="ARBA" id="ARBA00029771"/>
    </source>
</evidence>
<dbReference type="SUPFAM" id="SSF49899">
    <property type="entry name" value="Concanavalin A-like lectins/glucanases"/>
    <property type="match status" value="1"/>
</dbReference>
<dbReference type="EMBL" id="CP045121">
    <property type="protein sequence ID" value="QIN79715.1"/>
    <property type="molecule type" value="Genomic_DNA"/>
</dbReference>
<evidence type="ECO:0000256" key="10">
    <source>
        <dbReference type="SAM" id="SignalP"/>
    </source>
</evidence>
<name>A0A6G8PZU2_9ACTN</name>
<evidence type="ECO:0000256" key="5">
    <source>
        <dbReference type="ARBA" id="ARBA00023295"/>
    </source>
</evidence>
<feature type="active site" description="Nucleophile" evidence="9">
    <location>
        <position position="117"/>
    </location>
</feature>
<dbReference type="Gene3D" id="2.60.120.200">
    <property type="match status" value="1"/>
</dbReference>
<evidence type="ECO:0000256" key="4">
    <source>
        <dbReference type="ARBA" id="ARBA00022801"/>
    </source>
</evidence>
<feature type="signal peptide" evidence="10">
    <location>
        <begin position="1"/>
        <end position="21"/>
    </location>
</feature>
<keyword evidence="4 12" id="KW-0378">Hydrolase</keyword>
<organism evidence="12 13">
    <name type="scientific">Rubrobacter marinus</name>
    <dbReference type="NCBI Taxonomy" id="2653852"/>
    <lineage>
        <taxon>Bacteria</taxon>
        <taxon>Bacillati</taxon>
        <taxon>Actinomycetota</taxon>
        <taxon>Rubrobacteria</taxon>
        <taxon>Rubrobacterales</taxon>
        <taxon>Rubrobacteraceae</taxon>
        <taxon>Rubrobacter</taxon>
    </lineage>
</organism>
<keyword evidence="10" id="KW-0732">Signal</keyword>
<dbReference type="InterPro" id="IPR000757">
    <property type="entry name" value="Beta-glucanase-like"/>
</dbReference>
<evidence type="ECO:0000256" key="2">
    <source>
        <dbReference type="ARBA" id="ARBA00012690"/>
    </source>
</evidence>
<dbReference type="GO" id="GO:0005975">
    <property type="term" value="P:carbohydrate metabolic process"/>
    <property type="evidence" value="ECO:0007669"/>
    <property type="project" value="InterPro"/>
</dbReference>
<dbReference type="PANTHER" id="PTHR31062">
    <property type="entry name" value="XYLOGLUCAN ENDOTRANSGLUCOSYLASE/HYDROLASE PROTEIN 8-RELATED"/>
    <property type="match status" value="1"/>
</dbReference>
<dbReference type="InterPro" id="IPR008264">
    <property type="entry name" value="Beta_glucanase"/>
</dbReference>
<comment type="catalytic activity">
    <reaction evidence="1">
        <text>Hydrolysis of (1-&gt;4)-beta-D-glucosidic linkages in beta-D-glucans containing (1-&gt;3)- and (1-&gt;4)-bonds.</text>
        <dbReference type="EC" id="3.2.1.73"/>
    </reaction>
</comment>
<proteinExistence type="predicted"/>
<evidence type="ECO:0000256" key="6">
    <source>
        <dbReference type="ARBA" id="ARBA00029722"/>
    </source>
</evidence>
<evidence type="ECO:0000313" key="12">
    <source>
        <dbReference type="EMBL" id="QIN79715.1"/>
    </source>
</evidence>
<dbReference type="AlphaFoldDB" id="A0A6G8PZU2"/>
<dbReference type="InterPro" id="IPR013320">
    <property type="entry name" value="ConA-like_dom_sf"/>
</dbReference>